<accession>A0A450Y4B7</accession>
<feature type="compositionally biased region" description="Basic and acidic residues" evidence="1">
    <location>
        <begin position="723"/>
        <end position="742"/>
    </location>
</feature>
<dbReference type="InterPro" id="IPR016187">
    <property type="entry name" value="CTDL_fold"/>
</dbReference>
<keyword evidence="2" id="KW-1133">Transmembrane helix</keyword>
<dbReference type="InterPro" id="IPR042095">
    <property type="entry name" value="SUMF_sf"/>
</dbReference>
<organism evidence="4">
    <name type="scientific">Candidatus Kentrum sp. SD</name>
    <dbReference type="NCBI Taxonomy" id="2126332"/>
    <lineage>
        <taxon>Bacteria</taxon>
        <taxon>Pseudomonadati</taxon>
        <taxon>Pseudomonadota</taxon>
        <taxon>Gammaproteobacteria</taxon>
        <taxon>Candidatus Kentrum</taxon>
    </lineage>
</organism>
<feature type="transmembrane region" description="Helical" evidence="2">
    <location>
        <begin position="216"/>
        <end position="237"/>
    </location>
</feature>
<keyword evidence="2" id="KW-0472">Membrane</keyword>
<evidence type="ECO:0000256" key="2">
    <source>
        <dbReference type="SAM" id="Phobius"/>
    </source>
</evidence>
<dbReference type="InterPro" id="IPR005532">
    <property type="entry name" value="SUMF_dom"/>
</dbReference>
<dbReference type="EMBL" id="CAADFR010000001">
    <property type="protein sequence ID" value="VFK36391.1"/>
    <property type="molecule type" value="Genomic_DNA"/>
</dbReference>
<dbReference type="AlphaFoldDB" id="A0A450Y4B7"/>
<feature type="transmembrane region" description="Helical" evidence="2">
    <location>
        <begin position="645"/>
        <end position="666"/>
    </location>
</feature>
<sequence>MNLPVYLAALPQLQPLLKGNDIAVSPGVWLDAHDLLLRLDREGRLPARFGDLRPLLAPLLCRNPEEQRRFKEIFRDWRKLVQTRQPGLLPGTESAEDSSRATSFGESGKTAESLKEYWPKKYWKPIAIALGALILAGLLWWGITLISEGPVETGTRTSQPEQPELPQREQPDTRITAPADAPDTDASKQKLQPLPPRTPRESPQLDPATHARLDTIGLLLPWLPVLLALFGLGGYGWRRRRGIARQKESQAAESLYAPVAAGAKPSGYLRLELPRKDLDLFGALPVQTTFRRLHRPVRYPTRRLAERATVLESVRRAGLFTPVYREHPRVPRIIVLVENRYGADPVTGLGALVVERLRTAGFTVHRYDYRGSPRAVWEIGKKPEESGGRHTLSDVAYRYPNSRVLLIGDPTTLLDPWGEHAKRWVSEFQIWPDRAILGARLDAGNGRGGWEKILGDAGFMVALLGSDGLIELGKNFSDGDRADTRKPATPLPEALRHPSARWLQPIPPDAREQSRLLRILRRFLGEDGFYLLAAIVVYPRLHWGLLRIMEYSLFPGTKNDPDPEPREREMRLLRLMQLPWFPRGWLPDWLRKALIHALDADRRARINRIYKDLIYHEAERERPPEGMEEIPLGPIVKPASRRRRAGAMAGVLLLAGSLGAGLWALWQETPWWEWSLRGETEELMLARQIDANREHSFAIVGNENNPLLARALRETLQTFGFSEKDGVTGDKRSEPLADERSESPALPATRTGAQHQILLGPDADSKAAKEIARRLAWLVWRQPGSIPRTVSASVPGDMIVARLGATLRPDPGVSVADEGAKALSLDEKRAFRSLARFRDPLKSGGDGPEMVVIPAGGFLMGLPESEKERDSDEGPQHWVDIPRPFALGVTEVTLGEFRAFVESTGYRTDSEQGEGCYGWTGSSFEQDKKYNWRNPGFEQDEKHPVACVNWNDATAYAEWLSRETGKKYRLPTESEWEYAARAGTTTPFSTGECIHTDQANYNGNYDYADCGTRTGVYRQKTVPAGSLPANPWGLHEMHGNVWEWTCSLYKNPYDGSEQRCTFKDINRFRVLLGGSWINIPRWLRSAFRFWYFPYVANSSVGFRLARAF</sequence>
<feature type="transmembrane region" description="Helical" evidence="2">
    <location>
        <begin position="122"/>
        <end position="143"/>
    </location>
</feature>
<dbReference type="InterPro" id="IPR051043">
    <property type="entry name" value="Sulfatase_Mod_Factor_Kinase"/>
</dbReference>
<feature type="region of interest" description="Disordered" evidence="1">
    <location>
        <begin position="151"/>
        <end position="207"/>
    </location>
</feature>
<name>A0A450Y4B7_9GAMM</name>
<dbReference type="Gene3D" id="3.90.1580.10">
    <property type="entry name" value="paralog of FGE (formylglycine-generating enzyme)"/>
    <property type="match status" value="1"/>
</dbReference>
<dbReference type="SUPFAM" id="SSF56436">
    <property type="entry name" value="C-type lectin-like"/>
    <property type="match status" value="1"/>
</dbReference>
<dbReference type="PANTHER" id="PTHR23150:SF19">
    <property type="entry name" value="FORMYLGLYCINE-GENERATING ENZYME"/>
    <property type="match status" value="1"/>
</dbReference>
<feature type="region of interest" description="Disordered" evidence="1">
    <location>
        <begin position="85"/>
        <end position="110"/>
    </location>
</feature>
<reference evidence="4" key="1">
    <citation type="submission" date="2019-02" db="EMBL/GenBank/DDBJ databases">
        <authorList>
            <person name="Gruber-Vodicka R. H."/>
            <person name="Seah K. B. B."/>
        </authorList>
    </citation>
    <scope>NUCLEOTIDE SEQUENCE</scope>
    <source>
        <strain evidence="4">BECK_S1321</strain>
    </source>
</reference>
<evidence type="ECO:0000256" key="1">
    <source>
        <dbReference type="SAM" id="MobiDB-lite"/>
    </source>
</evidence>
<keyword evidence="2" id="KW-0812">Transmembrane</keyword>
<feature type="domain" description="Sulfatase-modifying factor enzyme-like" evidence="3">
    <location>
        <begin position="847"/>
        <end position="1106"/>
    </location>
</feature>
<evidence type="ECO:0000259" key="3">
    <source>
        <dbReference type="Pfam" id="PF03781"/>
    </source>
</evidence>
<dbReference type="Pfam" id="PF03781">
    <property type="entry name" value="FGE-sulfatase"/>
    <property type="match status" value="1"/>
</dbReference>
<dbReference type="GO" id="GO:0120147">
    <property type="term" value="F:formylglycine-generating oxidase activity"/>
    <property type="evidence" value="ECO:0007669"/>
    <property type="project" value="TreeGrafter"/>
</dbReference>
<evidence type="ECO:0000313" key="4">
    <source>
        <dbReference type="EMBL" id="VFK36391.1"/>
    </source>
</evidence>
<dbReference type="PANTHER" id="PTHR23150">
    <property type="entry name" value="SULFATASE MODIFYING FACTOR 1, 2"/>
    <property type="match status" value="1"/>
</dbReference>
<protein>
    <submittedName>
        <fullName evidence="4">Formylglycine-generating enzyme, required for sulfatase activity, contains SUMF1/FGE domain</fullName>
    </submittedName>
</protein>
<gene>
    <name evidence="4" type="ORF">BECKSD772F_GA0070984_100157</name>
</gene>
<proteinExistence type="predicted"/>
<feature type="region of interest" description="Disordered" evidence="1">
    <location>
        <begin position="723"/>
        <end position="754"/>
    </location>
</feature>